<accession>A0A644Z131</accession>
<dbReference type="EMBL" id="VSSQ01006938">
    <property type="protein sequence ID" value="MPM34327.1"/>
    <property type="molecule type" value="Genomic_DNA"/>
</dbReference>
<organism evidence="1">
    <name type="scientific">bioreactor metagenome</name>
    <dbReference type="NCBI Taxonomy" id="1076179"/>
    <lineage>
        <taxon>unclassified sequences</taxon>
        <taxon>metagenomes</taxon>
        <taxon>ecological metagenomes</taxon>
    </lineage>
</organism>
<name>A0A644Z131_9ZZZZ</name>
<dbReference type="AlphaFoldDB" id="A0A644Z131"/>
<sequence>MDAVWGPVIIKKARRGIPAGFLMTRYFKTNSTRRSMEAATSALVAVSFGANVPSSLPVRMPAPLQKLAPGSA</sequence>
<evidence type="ECO:0000313" key="1">
    <source>
        <dbReference type="EMBL" id="MPM34327.1"/>
    </source>
</evidence>
<protein>
    <submittedName>
        <fullName evidence="1">Uncharacterized protein</fullName>
    </submittedName>
</protein>
<comment type="caution">
    <text evidence="1">The sequence shown here is derived from an EMBL/GenBank/DDBJ whole genome shotgun (WGS) entry which is preliminary data.</text>
</comment>
<reference evidence="1" key="1">
    <citation type="submission" date="2019-08" db="EMBL/GenBank/DDBJ databases">
        <authorList>
            <person name="Kucharzyk K."/>
            <person name="Murdoch R.W."/>
            <person name="Higgins S."/>
            <person name="Loffler F."/>
        </authorList>
    </citation>
    <scope>NUCLEOTIDE SEQUENCE</scope>
</reference>
<gene>
    <name evidence="1" type="ORF">SDC9_80909</name>
</gene>
<proteinExistence type="predicted"/>